<evidence type="ECO:0000313" key="2">
    <source>
        <dbReference type="Proteomes" id="UP001060085"/>
    </source>
</evidence>
<protein>
    <submittedName>
        <fullName evidence="1">Uncharacterized protein</fullName>
    </submittedName>
</protein>
<accession>A0ACC0BU95</accession>
<dbReference type="EMBL" id="CM044702">
    <property type="protein sequence ID" value="KAI5676185.1"/>
    <property type="molecule type" value="Genomic_DNA"/>
</dbReference>
<gene>
    <name evidence="1" type="ORF">M9H77_07135</name>
</gene>
<name>A0ACC0BU95_CATRO</name>
<organism evidence="1 2">
    <name type="scientific">Catharanthus roseus</name>
    <name type="common">Madagascar periwinkle</name>
    <name type="synonym">Vinca rosea</name>
    <dbReference type="NCBI Taxonomy" id="4058"/>
    <lineage>
        <taxon>Eukaryota</taxon>
        <taxon>Viridiplantae</taxon>
        <taxon>Streptophyta</taxon>
        <taxon>Embryophyta</taxon>
        <taxon>Tracheophyta</taxon>
        <taxon>Spermatophyta</taxon>
        <taxon>Magnoliopsida</taxon>
        <taxon>eudicotyledons</taxon>
        <taxon>Gunneridae</taxon>
        <taxon>Pentapetalae</taxon>
        <taxon>asterids</taxon>
        <taxon>lamiids</taxon>
        <taxon>Gentianales</taxon>
        <taxon>Apocynaceae</taxon>
        <taxon>Rauvolfioideae</taxon>
        <taxon>Vinceae</taxon>
        <taxon>Catharanthinae</taxon>
        <taxon>Catharanthus</taxon>
    </lineage>
</organism>
<sequence>MGCNFFLKNTACTDVNLVSLTRIGYQNGFEPKASYEILPGQIDNTEGLVSRLLAEELVAWITVRRFEENMKNYLAFALSFTSGFLQIHFEKVSRSQNTRADILSKPGLCETNEGNMDGVLERKKYRQKNMYNHRKTIITTEVGVKSLRNEALNEEINSQLKNKSSVVRQNSSKRSTKEIE</sequence>
<reference evidence="2" key="1">
    <citation type="journal article" date="2023" name="Nat. Plants">
        <title>Single-cell RNA sequencing provides a high-resolution roadmap for understanding the multicellular compartmentation of specialized metabolism.</title>
        <authorList>
            <person name="Sun S."/>
            <person name="Shen X."/>
            <person name="Li Y."/>
            <person name="Li Y."/>
            <person name="Wang S."/>
            <person name="Li R."/>
            <person name="Zhang H."/>
            <person name="Shen G."/>
            <person name="Guo B."/>
            <person name="Wei J."/>
            <person name="Xu J."/>
            <person name="St-Pierre B."/>
            <person name="Chen S."/>
            <person name="Sun C."/>
        </authorList>
    </citation>
    <scope>NUCLEOTIDE SEQUENCE [LARGE SCALE GENOMIC DNA]</scope>
</reference>
<comment type="caution">
    <text evidence="1">The sequence shown here is derived from an EMBL/GenBank/DDBJ whole genome shotgun (WGS) entry which is preliminary data.</text>
</comment>
<dbReference type="Proteomes" id="UP001060085">
    <property type="component" value="Linkage Group LG02"/>
</dbReference>
<proteinExistence type="predicted"/>
<keyword evidence="2" id="KW-1185">Reference proteome</keyword>
<evidence type="ECO:0000313" key="1">
    <source>
        <dbReference type="EMBL" id="KAI5676185.1"/>
    </source>
</evidence>